<dbReference type="Gene3D" id="3.10.580.10">
    <property type="entry name" value="CBS-domain"/>
    <property type="match status" value="2"/>
</dbReference>
<dbReference type="Pfam" id="PF00571">
    <property type="entry name" value="CBS"/>
    <property type="match status" value="4"/>
</dbReference>
<keyword evidence="1 2" id="KW-0129">CBS domain</keyword>
<feature type="domain" description="CBS" evidence="3">
    <location>
        <begin position="64"/>
        <end position="119"/>
    </location>
</feature>
<dbReference type="PANTHER" id="PTHR43080">
    <property type="entry name" value="CBS DOMAIN-CONTAINING PROTEIN CBSX3, MITOCHONDRIAL"/>
    <property type="match status" value="1"/>
</dbReference>
<dbReference type="EMBL" id="RKLT01000005">
    <property type="protein sequence ID" value="MBX0296200.1"/>
    <property type="molecule type" value="Genomic_DNA"/>
</dbReference>
<dbReference type="InterPro" id="IPR046342">
    <property type="entry name" value="CBS_dom_sf"/>
</dbReference>
<comment type="caution">
    <text evidence="4">The sequence shown here is derived from an EMBL/GenBank/DDBJ whole genome shotgun (WGS) entry which is preliminary data.</text>
</comment>
<dbReference type="RefSeq" id="WP_220580817.1">
    <property type="nucleotide sequence ID" value="NZ_RKLT01000005.1"/>
</dbReference>
<dbReference type="SMART" id="SM00116">
    <property type="entry name" value="CBS"/>
    <property type="match status" value="4"/>
</dbReference>
<dbReference type="AlphaFoldDB" id="A0AAW4PFC6"/>
<organism evidence="4 5">
    <name type="scientific">Haloarcula nitratireducens</name>
    <dbReference type="NCBI Taxonomy" id="2487749"/>
    <lineage>
        <taxon>Archaea</taxon>
        <taxon>Methanobacteriati</taxon>
        <taxon>Methanobacteriota</taxon>
        <taxon>Stenosarchaea group</taxon>
        <taxon>Halobacteria</taxon>
        <taxon>Halobacteriales</taxon>
        <taxon>Haloarculaceae</taxon>
        <taxon>Haloarcula</taxon>
    </lineage>
</organism>
<evidence type="ECO:0000313" key="5">
    <source>
        <dbReference type="Proteomes" id="UP001430455"/>
    </source>
</evidence>
<dbReference type="PIRSF" id="PIRSF036983">
    <property type="entry name" value="UCP_2CBS_MJ1404"/>
    <property type="match status" value="1"/>
</dbReference>
<dbReference type="InterPro" id="IPR036567">
    <property type="entry name" value="RHF-like"/>
</dbReference>
<evidence type="ECO:0000256" key="2">
    <source>
        <dbReference type="PROSITE-ProRule" id="PRU00703"/>
    </source>
</evidence>
<feature type="domain" description="CBS" evidence="3">
    <location>
        <begin position="205"/>
        <end position="263"/>
    </location>
</feature>
<keyword evidence="5" id="KW-1185">Reference proteome</keyword>
<dbReference type="Proteomes" id="UP001430455">
    <property type="component" value="Unassembled WGS sequence"/>
</dbReference>
<name>A0AAW4PFC6_9EURY</name>
<evidence type="ECO:0000259" key="3">
    <source>
        <dbReference type="PROSITE" id="PS51371"/>
    </source>
</evidence>
<gene>
    <name evidence="4" type="ORF">EGH23_15080</name>
</gene>
<protein>
    <submittedName>
        <fullName evidence="4">CBS domain-containing protein</fullName>
    </submittedName>
</protein>
<feature type="domain" description="CBS" evidence="3">
    <location>
        <begin position="126"/>
        <end position="182"/>
    </location>
</feature>
<evidence type="ECO:0000256" key="1">
    <source>
        <dbReference type="ARBA" id="ARBA00023122"/>
    </source>
</evidence>
<accession>A0AAW4PFC6</accession>
<dbReference type="PANTHER" id="PTHR43080:SF2">
    <property type="entry name" value="CBS DOMAIN-CONTAINING PROTEIN"/>
    <property type="match status" value="1"/>
</dbReference>
<reference evidence="4 5" key="1">
    <citation type="submission" date="2021-06" db="EMBL/GenBank/DDBJ databases">
        <title>Halomicroarcula sp. a new haloarchaeum isolated from saline soil.</title>
        <authorList>
            <person name="Duran-Viseras A."/>
            <person name="Sanchez-Porro C."/>
            <person name="Ventosa A."/>
        </authorList>
    </citation>
    <scope>NUCLEOTIDE SEQUENCE [LARGE SCALE GENOMIC DNA]</scope>
    <source>
        <strain evidence="4 5">F27</strain>
    </source>
</reference>
<dbReference type="SUPFAM" id="SSF54631">
    <property type="entry name" value="CBS-domain pair"/>
    <property type="match status" value="2"/>
</dbReference>
<dbReference type="Gene3D" id="3.30.160.100">
    <property type="entry name" value="Ribosome hibernation promotion factor-like"/>
    <property type="match status" value="1"/>
</dbReference>
<sequence>MDRAILTQDYETATPETRAGKLRSTLEESSTEAVLVVDDEVVGAVLARDLLRSRLSDDAQAQAVMGTVPQLDPETSVREIARVLVENDTTVAPLVDEEGLHGVVTRDSLLEDVGADLSTLDVADVYTADPVTVERKAKMGEVVNELRENGISRLPVVDDEDGLVGVATTDDLVEFVVRGTDTADRGDRGGGEKPHLTDLPVENVMSRPAETTTPDESVQSAVETMFEKNYDGLVVVEDGTDDPVGVLTKTDVLRALTYTETPELDLQVTNPEYLRSTDRAEITEQIEEITEKYQELDVINAHVTLQKHDESHRGQSLMRCQIRLFTDKDQLAGTGEGYGAEDAFSIALEKLEQNVLELKGKRSETEEREAVLRKLHDI</sequence>
<dbReference type="InterPro" id="IPR000644">
    <property type="entry name" value="CBS_dom"/>
</dbReference>
<proteinExistence type="predicted"/>
<dbReference type="PROSITE" id="PS51371">
    <property type="entry name" value="CBS"/>
    <property type="match status" value="3"/>
</dbReference>
<dbReference type="InterPro" id="IPR051257">
    <property type="entry name" value="Diverse_CBS-Domain"/>
</dbReference>
<dbReference type="SUPFAM" id="SSF69754">
    <property type="entry name" value="Ribosome binding protein Y (YfiA homologue)"/>
    <property type="match status" value="1"/>
</dbReference>
<dbReference type="InterPro" id="IPR014651">
    <property type="entry name" value="UCP036983_2CBS_MJ1404"/>
</dbReference>
<evidence type="ECO:0000313" key="4">
    <source>
        <dbReference type="EMBL" id="MBX0296200.1"/>
    </source>
</evidence>